<dbReference type="AlphaFoldDB" id="A0A8H4SY95"/>
<proteinExistence type="predicted"/>
<reference evidence="1" key="1">
    <citation type="journal article" date="2020" name="BMC Genomics">
        <title>Correction to: Identification and distribution of gene clusters required for synthesis of sphingolipid metabolism inhibitors in diverse species of the filamentous fungus Fusarium.</title>
        <authorList>
            <person name="Kim H.S."/>
            <person name="Lohmar J.M."/>
            <person name="Busman M."/>
            <person name="Brown D.W."/>
            <person name="Naumann T.A."/>
            <person name="Divon H.H."/>
            <person name="Lysoe E."/>
            <person name="Uhlig S."/>
            <person name="Proctor R.H."/>
        </authorList>
    </citation>
    <scope>NUCLEOTIDE SEQUENCE</scope>
    <source>
        <strain evidence="1">NRRL 20472</strain>
    </source>
</reference>
<organism evidence="1 2">
    <name type="scientific">Fusarium sarcochroum</name>
    <dbReference type="NCBI Taxonomy" id="1208366"/>
    <lineage>
        <taxon>Eukaryota</taxon>
        <taxon>Fungi</taxon>
        <taxon>Dikarya</taxon>
        <taxon>Ascomycota</taxon>
        <taxon>Pezizomycotina</taxon>
        <taxon>Sordariomycetes</taxon>
        <taxon>Hypocreomycetidae</taxon>
        <taxon>Hypocreales</taxon>
        <taxon>Nectriaceae</taxon>
        <taxon>Fusarium</taxon>
        <taxon>Fusarium lateritium species complex</taxon>
    </lineage>
</organism>
<sequence length="356" mass="41272">MESSEDIRDKSDLSLHEARIITTLQVQLPPTTPVDDVGYKVQGLDCLIALVKCFYSNMPSLYFTRDEQNRDFEAKNPILGLAWLKVDYEHGQVSAEWTEAKKAILMQFNPKHPDDAQLRFEQLFHTRLMKNTLWFRPEYRLHRASLIKSETNWKLEDLGNEEIFKLSTLVFDRSKSPTESFERTIEDAFGLRQLSDGSRRLRMCAEPCVLRIQYTTKKGLQSIPFSRIKNVYLPIHELKDSEPVVLRNSLYTLVAVVSLTDDRLRTYSFLGRAIFHWPKSPIVSGKTWSLEDDADGRFMLFYMLAGKAKKDVMYGEFGENSLDWKGYEIADEMLMKRLAKMKSEGKTGKLGRLRDS</sequence>
<name>A0A8H4SY95_9HYPO</name>
<evidence type="ECO:0000313" key="1">
    <source>
        <dbReference type="EMBL" id="KAF4947787.1"/>
    </source>
</evidence>
<dbReference type="EMBL" id="JABEXW010001086">
    <property type="protein sequence ID" value="KAF4947787.1"/>
    <property type="molecule type" value="Genomic_DNA"/>
</dbReference>
<evidence type="ECO:0000313" key="2">
    <source>
        <dbReference type="Proteomes" id="UP000622797"/>
    </source>
</evidence>
<keyword evidence="2" id="KW-1185">Reference proteome</keyword>
<accession>A0A8H4SY95</accession>
<dbReference type="OrthoDB" id="4806845at2759"/>
<comment type="caution">
    <text evidence="1">The sequence shown here is derived from an EMBL/GenBank/DDBJ whole genome shotgun (WGS) entry which is preliminary data.</text>
</comment>
<gene>
    <name evidence="1" type="ORF">FSARC_13882</name>
</gene>
<protein>
    <submittedName>
        <fullName evidence="1">Uncharacterized protein</fullName>
    </submittedName>
</protein>
<reference evidence="1" key="2">
    <citation type="submission" date="2020-05" db="EMBL/GenBank/DDBJ databases">
        <authorList>
            <person name="Kim H.-S."/>
            <person name="Proctor R.H."/>
            <person name="Brown D.W."/>
        </authorList>
    </citation>
    <scope>NUCLEOTIDE SEQUENCE</scope>
    <source>
        <strain evidence="1">NRRL 20472</strain>
    </source>
</reference>
<dbReference type="Proteomes" id="UP000622797">
    <property type="component" value="Unassembled WGS sequence"/>
</dbReference>